<keyword evidence="4" id="KW-1185">Reference proteome</keyword>
<keyword evidence="1" id="KW-0732">Signal</keyword>
<dbReference type="PANTHER" id="PTHR36933:SF1">
    <property type="entry name" value="SLL0788 PROTEIN"/>
    <property type="match status" value="1"/>
</dbReference>
<feature type="domain" description="DUF305" evidence="2">
    <location>
        <begin position="47"/>
        <end position="188"/>
    </location>
</feature>
<dbReference type="PROSITE" id="PS51257">
    <property type="entry name" value="PROKAR_LIPOPROTEIN"/>
    <property type="match status" value="1"/>
</dbReference>
<dbReference type="KEGG" id="maic:MAIC_20350"/>
<feature type="chain" id="PRO_5042089333" evidence="1">
    <location>
        <begin position="28"/>
        <end position="191"/>
    </location>
</feature>
<dbReference type="Gene3D" id="1.20.1260.10">
    <property type="match status" value="1"/>
</dbReference>
<evidence type="ECO:0000313" key="4">
    <source>
        <dbReference type="Proteomes" id="UP000467327"/>
    </source>
</evidence>
<reference evidence="3 4" key="1">
    <citation type="journal article" date="2019" name="Emerg. Microbes Infect.">
        <title>Comprehensive subspecies identification of 175 nontuberculous mycobacteria species based on 7547 genomic profiles.</title>
        <authorList>
            <person name="Matsumoto Y."/>
            <person name="Kinjo T."/>
            <person name="Motooka D."/>
            <person name="Nabeya D."/>
            <person name="Jung N."/>
            <person name="Uechi K."/>
            <person name="Horii T."/>
            <person name="Iida T."/>
            <person name="Fujita J."/>
            <person name="Nakamura S."/>
        </authorList>
    </citation>
    <scope>NUCLEOTIDE SEQUENCE [LARGE SCALE GENOMIC DNA]</scope>
    <source>
        <strain evidence="3 4">JCM 6376</strain>
    </source>
</reference>
<evidence type="ECO:0000259" key="2">
    <source>
        <dbReference type="Pfam" id="PF03713"/>
    </source>
</evidence>
<evidence type="ECO:0000256" key="1">
    <source>
        <dbReference type="SAM" id="SignalP"/>
    </source>
</evidence>
<sequence>MCRQFVKTGAGALLAFGVLAGCSLQQAATPQAGPSQPAGYEEHNDADVAFAQQMIPVEQRAVALSDALLAKQAADRDVTDIANAIEQNDRPEIAQMQGWLKEWGAPAADDAQRNAAELAASPDVASLKAADPGQAAQLYLRLMIANREQALALSKTENDDGTYRATVAAAGGNQATLERQITTMKTLLGSP</sequence>
<accession>A0AAD1MAI2</accession>
<protein>
    <submittedName>
        <fullName evidence="3">DUF305 domain-containing protein</fullName>
    </submittedName>
</protein>
<dbReference type="RefSeq" id="WP_147292009.1">
    <property type="nucleotide sequence ID" value="NZ_AP022561.1"/>
</dbReference>
<dbReference type="Proteomes" id="UP000467327">
    <property type="component" value="Chromosome"/>
</dbReference>
<dbReference type="PANTHER" id="PTHR36933">
    <property type="entry name" value="SLL0788 PROTEIN"/>
    <property type="match status" value="1"/>
</dbReference>
<evidence type="ECO:0000313" key="3">
    <source>
        <dbReference type="EMBL" id="BBX07232.1"/>
    </source>
</evidence>
<dbReference type="InterPro" id="IPR012347">
    <property type="entry name" value="Ferritin-like"/>
</dbReference>
<dbReference type="InterPro" id="IPR005183">
    <property type="entry name" value="DUF305_CopM-like"/>
</dbReference>
<proteinExistence type="predicted"/>
<dbReference type="Pfam" id="PF03713">
    <property type="entry name" value="DUF305"/>
    <property type="match status" value="1"/>
</dbReference>
<name>A0AAD1MAI2_9MYCO</name>
<organism evidence="3 4">
    <name type="scientific">Mycolicibacterium aichiense</name>
    <dbReference type="NCBI Taxonomy" id="1799"/>
    <lineage>
        <taxon>Bacteria</taxon>
        <taxon>Bacillati</taxon>
        <taxon>Actinomycetota</taxon>
        <taxon>Actinomycetes</taxon>
        <taxon>Mycobacteriales</taxon>
        <taxon>Mycobacteriaceae</taxon>
        <taxon>Mycolicibacterium</taxon>
    </lineage>
</organism>
<gene>
    <name evidence="3" type="ORF">MAIC_20350</name>
</gene>
<feature type="signal peptide" evidence="1">
    <location>
        <begin position="1"/>
        <end position="27"/>
    </location>
</feature>
<dbReference type="AlphaFoldDB" id="A0AAD1MAI2"/>
<dbReference type="EMBL" id="AP022561">
    <property type="protein sequence ID" value="BBX07232.1"/>
    <property type="molecule type" value="Genomic_DNA"/>
</dbReference>